<keyword evidence="3" id="KW-1185">Reference proteome</keyword>
<dbReference type="EMBL" id="CVRI01000057">
    <property type="protein sequence ID" value="CRL02470.1"/>
    <property type="molecule type" value="Genomic_DNA"/>
</dbReference>
<organism evidence="2 3">
    <name type="scientific">Clunio marinus</name>
    <dbReference type="NCBI Taxonomy" id="568069"/>
    <lineage>
        <taxon>Eukaryota</taxon>
        <taxon>Metazoa</taxon>
        <taxon>Ecdysozoa</taxon>
        <taxon>Arthropoda</taxon>
        <taxon>Hexapoda</taxon>
        <taxon>Insecta</taxon>
        <taxon>Pterygota</taxon>
        <taxon>Neoptera</taxon>
        <taxon>Endopterygota</taxon>
        <taxon>Diptera</taxon>
        <taxon>Nematocera</taxon>
        <taxon>Chironomoidea</taxon>
        <taxon>Chironomidae</taxon>
        <taxon>Clunio</taxon>
    </lineage>
</organism>
<evidence type="ECO:0000313" key="3">
    <source>
        <dbReference type="Proteomes" id="UP000183832"/>
    </source>
</evidence>
<protein>
    <submittedName>
        <fullName evidence="2">CLUMA_CG015187, isoform A</fullName>
    </submittedName>
</protein>
<sequence>MFRLPLFVLLALIPAAFNQFITLKDGKIGVNFAGYHAEAGLGGLLTGNAAHGGLSASAGTPFGQRAGAGIGGTVNNGQSRGGAFAGASAGYGAGASAALGGKVDEYGGAGGLGSEAHAGGISTKTVKLSQTPQQPVAVIDQRSSFDDETYEEAPPVVQQVPVRSRKRFFKRKQFRNNHKAVQVERRIDASPNYVTYNQPQSNFDYRNFLDFGFFSNAGASFSGAPHPATQRGRVFSYQKQLGPDTVVLHKTVIPAQYLQQTHSEAKVDQRLNDEADFNSDNFENDDVTEKTKVKSIVAVEQTPVEMVVQAPKVAPEAPVQVPIQSGGATTYTATKQFRANPTFFADIFNIPISTLNAVSQFLSNGAASGSVAVTKTKTVEHIH</sequence>
<dbReference type="Proteomes" id="UP000183832">
    <property type="component" value="Unassembled WGS sequence"/>
</dbReference>
<evidence type="ECO:0000256" key="1">
    <source>
        <dbReference type="SAM" id="SignalP"/>
    </source>
</evidence>
<gene>
    <name evidence="2" type="ORF">CLUMA_CG015187</name>
</gene>
<evidence type="ECO:0000313" key="2">
    <source>
        <dbReference type="EMBL" id="CRL02470.1"/>
    </source>
</evidence>
<dbReference type="STRING" id="568069.A0A1J1ITN9"/>
<dbReference type="OrthoDB" id="7697912at2759"/>
<accession>A0A1J1ITN9</accession>
<feature type="chain" id="PRO_5013085636" evidence="1">
    <location>
        <begin position="19"/>
        <end position="383"/>
    </location>
</feature>
<dbReference type="AlphaFoldDB" id="A0A1J1ITN9"/>
<feature type="signal peptide" evidence="1">
    <location>
        <begin position="1"/>
        <end position="18"/>
    </location>
</feature>
<keyword evidence="1" id="KW-0732">Signal</keyword>
<reference evidence="2 3" key="1">
    <citation type="submission" date="2015-04" db="EMBL/GenBank/DDBJ databases">
        <authorList>
            <person name="Syromyatnikov M.Y."/>
            <person name="Popov V.N."/>
        </authorList>
    </citation>
    <scope>NUCLEOTIDE SEQUENCE [LARGE SCALE GENOMIC DNA]</scope>
</reference>
<name>A0A1J1ITN9_9DIPT</name>
<proteinExistence type="predicted"/>